<dbReference type="InterPro" id="IPR041471">
    <property type="entry name" value="UvrB_inter"/>
</dbReference>
<protein>
    <recommendedName>
        <fullName evidence="12 13">Transcription-repair-coupling factor</fullName>
        <shortName evidence="13">TRCF</shortName>
        <ecNumber evidence="13">3.6.4.-</ecNumber>
    </recommendedName>
</protein>
<proteinExistence type="inferred from homology"/>
<evidence type="ECO:0000313" key="17">
    <source>
        <dbReference type="Proteomes" id="UP000191554"/>
    </source>
</evidence>
<comment type="similarity">
    <text evidence="10 13">In the N-terminal section; belongs to the UvrB family.</text>
</comment>
<dbReference type="SMART" id="SM01058">
    <property type="entry name" value="CarD_TRCF"/>
    <property type="match status" value="1"/>
</dbReference>
<keyword evidence="6" id="KW-0347">Helicase</keyword>
<dbReference type="SMART" id="SM00982">
    <property type="entry name" value="TRCF"/>
    <property type="match status" value="1"/>
</dbReference>
<comment type="function">
    <text evidence="13">Couples transcription and DNA repair by recognizing RNA polymerase (RNAP) stalled at DNA lesions. Mediates ATP-dependent release of RNAP and its truncated transcript from the DNA, and recruitment of nucleotide excision repair machinery to the damaged site.</text>
</comment>
<dbReference type="NCBIfam" id="TIGR00580">
    <property type="entry name" value="mfd"/>
    <property type="match status" value="1"/>
</dbReference>
<dbReference type="GO" id="GO:0005737">
    <property type="term" value="C:cytoplasm"/>
    <property type="evidence" value="ECO:0007669"/>
    <property type="project" value="UniProtKB-SubCell"/>
</dbReference>
<keyword evidence="4 13" id="KW-0227">DNA damage</keyword>
<evidence type="ECO:0000256" key="13">
    <source>
        <dbReference type="HAMAP-Rule" id="MF_00969"/>
    </source>
</evidence>
<evidence type="ECO:0000256" key="11">
    <source>
        <dbReference type="ARBA" id="ARBA00061399"/>
    </source>
</evidence>
<evidence type="ECO:0000259" key="14">
    <source>
        <dbReference type="PROSITE" id="PS51192"/>
    </source>
</evidence>
<evidence type="ECO:0000259" key="15">
    <source>
        <dbReference type="PROSITE" id="PS51194"/>
    </source>
</evidence>
<dbReference type="SUPFAM" id="SSF143517">
    <property type="entry name" value="TRCF domain-like"/>
    <property type="match status" value="1"/>
</dbReference>
<sequence length="1174" mass="133664">MDLFADPLLRLDEYKALLEEIRENRVPVSVLGPSDSQKVHIVYSMLTHLQRKGLYVTYNEMQARRAYEDFQLFLGEDVLYFPPKETMLYNVEARSNDLIYQRVRTLLRCVKNDYRVIVLPAEALIQMIAPLELFAGGIIEIELGKQLVLEEVAARLVHNGYERVEIVEGKAQFAIRGGIIDIYAVNYEHPLRIELFDTEVDSIRYFDETSQRSTDSVEACVVSPARDVVYEAGATDSITARVKKELKDYVNKLNKKGNSEAVSNIVRRVNEDLENMAEDHYFAGIDRYLPYILEKPQSILDYITGEPVIVLDETVRISQRIENVSLEQEELAKSLLEKGTMLPGGASWTHGFDEILNKIRTFRSVTLAAIASNNSLLRPAVQISIPCRQGSSYQNHMELLINDIRLLKDRNCRIVVLSGPSGRGHRLVETLATNDIMSNYSDVYQKDIQEGEVVVTRGSLQKGFEYPTIGFVVISDKEVFGQDKRIKKARSKHDGKKIKAFSDLNVGDFVVHQAHGIGQYIGIEKLAVGEIKRDYLKIRYQEGAFLYIPTNQLDLIQKYIGTEGKTPKVNKLGGSEWAKTKSRVKESLRELAGELIKLYAKRKAETGHAFAMDTVWQRQFEELFPFDETDDQLKCIDEIKKDMESARLMDRLLCGDVGYGKTEVAIRAVFKAVMDGKQVAYLVPTTILAQQIYENFKKRMTDFPMTVDVLSRFRTAAEQKKIVKSVKTGNIDILVGTHRLLQKDIEFKDLGLLVVDEEQRFGVTHKEKLKAIKPNVDVLTLTATPIPRTLHMSLVGIRDISVLEDPPEERYPVQTYVMEHNAELIRDGLVRELARNGQVFYLYNRVRGIELKAEELKRLVPEARIATAHGQMNEKELEDVMYSFINGEFDVLVCTTIIESGLDMPNVNTIVVEDADRMGLSQLYQIRGRVGRSNRLAYAYITYRKDKALSEIAEKRLQAIKEFTEFGSGFRIAMRDLEIRGAGNLLGPEQHGHMETVGYEMYCKLLEEAVHEISGDSAAPLDEEMSIDINVSAYIDDEYISSEELKIDMYKKIANIQNENDVIDIRDELIDRYGDIPEEVESLMDIAYIKVLARQCSFSSITQKEETVIFQLNKSAVALPMYLGKLMDKYPRRIMLNAGSSPYISFRLNNTAGREILANIKILLHDIIKLQSDQ</sequence>
<dbReference type="GO" id="GO:0006355">
    <property type="term" value="P:regulation of DNA-templated transcription"/>
    <property type="evidence" value="ECO:0007669"/>
    <property type="project" value="UniProtKB-UniRule"/>
</dbReference>
<evidence type="ECO:0000256" key="12">
    <source>
        <dbReference type="ARBA" id="ARBA00070128"/>
    </source>
</evidence>
<dbReference type="OrthoDB" id="9804325at2"/>
<dbReference type="Gene3D" id="2.40.10.170">
    <property type="match status" value="1"/>
</dbReference>
<keyword evidence="2 13" id="KW-0963">Cytoplasm</keyword>
<dbReference type="InterPro" id="IPR027417">
    <property type="entry name" value="P-loop_NTPase"/>
</dbReference>
<dbReference type="PROSITE" id="PS51192">
    <property type="entry name" value="HELICASE_ATP_BIND_1"/>
    <property type="match status" value="1"/>
</dbReference>
<dbReference type="EMBL" id="MZGX01000014">
    <property type="protein sequence ID" value="OPX43811.1"/>
    <property type="molecule type" value="Genomic_DNA"/>
</dbReference>
<evidence type="ECO:0000256" key="6">
    <source>
        <dbReference type="ARBA" id="ARBA00022806"/>
    </source>
</evidence>
<dbReference type="Pfam" id="PF00271">
    <property type="entry name" value="Helicase_C"/>
    <property type="match status" value="1"/>
</dbReference>
<dbReference type="Gene3D" id="3.40.50.300">
    <property type="entry name" value="P-loop containing nucleotide triphosphate hydrolases"/>
    <property type="match status" value="2"/>
</dbReference>
<dbReference type="EC" id="3.6.4.-" evidence="13"/>
<organism evidence="16 17">
    <name type="scientific">Ruminiclostridium hungatei</name>
    <name type="common">Clostridium hungatei</name>
    <dbReference type="NCBI Taxonomy" id="48256"/>
    <lineage>
        <taxon>Bacteria</taxon>
        <taxon>Bacillati</taxon>
        <taxon>Bacillota</taxon>
        <taxon>Clostridia</taxon>
        <taxon>Eubacteriales</taxon>
        <taxon>Oscillospiraceae</taxon>
        <taxon>Ruminiclostridium</taxon>
    </lineage>
</organism>
<dbReference type="STRING" id="48256.CLHUN_22910"/>
<keyword evidence="8 13" id="KW-0238">DNA-binding</keyword>
<dbReference type="Pfam" id="PF02559">
    <property type="entry name" value="CarD_TRCF_RID"/>
    <property type="match status" value="1"/>
</dbReference>
<comment type="caution">
    <text evidence="16">The sequence shown here is derived from an EMBL/GenBank/DDBJ whole genome shotgun (WGS) entry which is preliminary data.</text>
</comment>
<dbReference type="InterPro" id="IPR037235">
    <property type="entry name" value="TRCF-like_C_D7"/>
</dbReference>
<dbReference type="InterPro" id="IPR005118">
    <property type="entry name" value="TRCF_C"/>
</dbReference>
<evidence type="ECO:0000256" key="4">
    <source>
        <dbReference type="ARBA" id="ARBA00022763"/>
    </source>
</evidence>
<dbReference type="Pfam" id="PF17757">
    <property type="entry name" value="UvrB_inter"/>
    <property type="match status" value="1"/>
</dbReference>
<dbReference type="Pfam" id="PF03461">
    <property type="entry name" value="TRCF"/>
    <property type="match status" value="1"/>
</dbReference>
<reference evidence="16 17" key="1">
    <citation type="submission" date="2017-03" db="EMBL/GenBank/DDBJ databases">
        <title>Genome sequence of Clostridium hungatei DSM 14427.</title>
        <authorList>
            <person name="Poehlein A."/>
            <person name="Daniel R."/>
        </authorList>
    </citation>
    <scope>NUCLEOTIDE SEQUENCE [LARGE SCALE GENOMIC DNA]</scope>
    <source>
        <strain evidence="16 17">DSM 14427</strain>
    </source>
</reference>
<dbReference type="GO" id="GO:0005524">
    <property type="term" value="F:ATP binding"/>
    <property type="evidence" value="ECO:0007669"/>
    <property type="project" value="UniProtKB-UniRule"/>
</dbReference>
<evidence type="ECO:0000256" key="3">
    <source>
        <dbReference type="ARBA" id="ARBA00022741"/>
    </source>
</evidence>
<dbReference type="GO" id="GO:0003678">
    <property type="term" value="F:DNA helicase activity"/>
    <property type="evidence" value="ECO:0007669"/>
    <property type="project" value="TreeGrafter"/>
</dbReference>
<gene>
    <name evidence="13 16" type="primary">mfd</name>
    <name evidence="16" type="ORF">CLHUN_22910</name>
</gene>
<dbReference type="Proteomes" id="UP000191554">
    <property type="component" value="Unassembled WGS sequence"/>
</dbReference>
<dbReference type="GO" id="GO:0016787">
    <property type="term" value="F:hydrolase activity"/>
    <property type="evidence" value="ECO:0007669"/>
    <property type="project" value="UniProtKB-KW"/>
</dbReference>
<dbReference type="Gene3D" id="3.30.2060.10">
    <property type="entry name" value="Penicillin-binding protein 1b domain"/>
    <property type="match status" value="1"/>
</dbReference>
<evidence type="ECO:0000256" key="8">
    <source>
        <dbReference type="ARBA" id="ARBA00023125"/>
    </source>
</evidence>
<dbReference type="InterPro" id="IPR036101">
    <property type="entry name" value="CarD-like/TRCF_RID_sf"/>
</dbReference>
<dbReference type="RefSeq" id="WP_080064727.1">
    <property type="nucleotide sequence ID" value="NZ_MZGX01000014.1"/>
</dbReference>
<dbReference type="InterPro" id="IPR014001">
    <property type="entry name" value="Helicase_ATP-bd"/>
</dbReference>
<dbReference type="GO" id="GO:0000716">
    <property type="term" value="P:transcription-coupled nucleotide-excision repair, DNA damage recognition"/>
    <property type="evidence" value="ECO:0007669"/>
    <property type="project" value="UniProtKB-UniRule"/>
</dbReference>
<evidence type="ECO:0000256" key="2">
    <source>
        <dbReference type="ARBA" id="ARBA00022490"/>
    </source>
</evidence>
<dbReference type="FunFam" id="3.40.50.300:FF:000546">
    <property type="entry name" value="Transcription-repair-coupling factor"/>
    <property type="match status" value="1"/>
</dbReference>
<evidence type="ECO:0000256" key="10">
    <source>
        <dbReference type="ARBA" id="ARBA00061104"/>
    </source>
</evidence>
<keyword evidence="7 13" id="KW-0067">ATP-binding</keyword>
<keyword evidence="5 13" id="KW-0378">Hydrolase</keyword>
<dbReference type="PANTHER" id="PTHR47964">
    <property type="entry name" value="ATP-DEPENDENT DNA HELICASE HOMOLOG RECG, CHLOROPLASTIC"/>
    <property type="match status" value="1"/>
</dbReference>
<keyword evidence="3 13" id="KW-0547">Nucleotide-binding</keyword>
<comment type="similarity">
    <text evidence="11 13">In the C-terminal section; belongs to the helicase family. RecG subfamily.</text>
</comment>
<dbReference type="SUPFAM" id="SSF52540">
    <property type="entry name" value="P-loop containing nucleoside triphosphate hydrolases"/>
    <property type="match status" value="4"/>
</dbReference>
<dbReference type="SUPFAM" id="SSF141259">
    <property type="entry name" value="CarD-like"/>
    <property type="match status" value="1"/>
</dbReference>
<accession>A0A1V4SKR4</accession>
<evidence type="ECO:0000256" key="7">
    <source>
        <dbReference type="ARBA" id="ARBA00022840"/>
    </source>
</evidence>
<feature type="domain" description="Helicase C-terminal" evidence="15">
    <location>
        <begin position="812"/>
        <end position="978"/>
    </location>
</feature>
<keyword evidence="17" id="KW-1185">Reference proteome</keyword>
<evidence type="ECO:0000256" key="5">
    <source>
        <dbReference type="ARBA" id="ARBA00022801"/>
    </source>
</evidence>
<evidence type="ECO:0000313" key="16">
    <source>
        <dbReference type="EMBL" id="OPX43811.1"/>
    </source>
</evidence>
<dbReference type="SMART" id="SM00490">
    <property type="entry name" value="HELICc"/>
    <property type="match status" value="1"/>
</dbReference>
<dbReference type="Pfam" id="PF00270">
    <property type="entry name" value="DEAD"/>
    <property type="match status" value="1"/>
</dbReference>
<comment type="subcellular location">
    <subcellularLocation>
        <location evidence="1 13">Cytoplasm</location>
    </subcellularLocation>
</comment>
<dbReference type="PANTHER" id="PTHR47964:SF1">
    <property type="entry name" value="ATP-DEPENDENT DNA HELICASE HOMOLOG RECG, CHLOROPLASTIC"/>
    <property type="match status" value="1"/>
</dbReference>
<dbReference type="Gene3D" id="3.90.1150.50">
    <property type="entry name" value="Transcription-repair-coupling factor, D7 domain"/>
    <property type="match status" value="1"/>
</dbReference>
<dbReference type="InterPro" id="IPR004576">
    <property type="entry name" value="Mfd"/>
</dbReference>
<dbReference type="HAMAP" id="MF_00969">
    <property type="entry name" value="TRCF"/>
    <property type="match status" value="1"/>
</dbReference>
<dbReference type="CDD" id="cd17991">
    <property type="entry name" value="DEXHc_TRCF"/>
    <property type="match status" value="1"/>
</dbReference>
<dbReference type="InterPro" id="IPR001650">
    <property type="entry name" value="Helicase_C-like"/>
</dbReference>
<dbReference type="Gene3D" id="3.40.50.11180">
    <property type="match status" value="1"/>
</dbReference>
<dbReference type="InterPro" id="IPR047112">
    <property type="entry name" value="RecG/Mfd"/>
</dbReference>
<feature type="domain" description="Helicase ATP-binding" evidence="14">
    <location>
        <begin position="642"/>
        <end position="803"/>
    </location>
</feature>
<name>A0A1V4SKR4_RUMHU</name>
<dbReference type="InterPro" id="IPR011545">
    <property type="entry name" value="DEAD/DEAH_box_helicase_dom"/>
</dbReference>
<dbReference type="SMART" id="SM00487">
    <property type="entry name" value="DEXDc"/>
    <property type="match status" value="1"/>
</dbReference>
<keyword evidence="9 13" id="KW-0234">DNA repair</keyword>
<evidence type="ECO:0000256" key="9">
    <source>
        <dbReference type="ARBA" id="ARBA00023204"/>
    </source>
</evidence>
<dbReference type="GO" id="GO:0003684">
    <property type="term" value="F:damaged DNA binding"/>
    <property type="evidence" value="ECO:0007669"/>
    <property type="project" value="InterPro"/>
</dbReference>
<evidence type="ECO:0000256" key="1">
    <source>
        <dbReference type="ARBA" id="ARBA00004496"/>
    </source>
</evidence>
<dbReference type="PROSITE" id="PS51194">
    <property type="entry name" value="HELICASE_CTER"/>
    <property type="match status" value="1"/>
</dbReference>
<dbReference type="AlphaFoldDB" id="A0A1V4SKR4"/>
<dbReference type="InterPro" id="IPR003711">
    <property type="entry name" value="CarD-like/TRCF_RID"/>
</dbReference>